<dbReference type="EMBL" id="JACHJQ010000002">
    <property type="protein sequence ID" value="MBB4906150.1"/>
    <property type="molecule type" value="Genomic_DNA"/>
</dbReference>
<dbReference type="GO" id="GO:0005524">
    <property type="term" value="F:ATP binding"/>
    <property type="evidence" value="ECO:0007669"/>
    <property type="project" value="UniProtKB-UniRule"/>
</dbReference>
<dbReference type="Gene3D" id="3.30.200.20">
    <property type="entry name" value="Phosphorylase Kinase, domain 1"/>
    <property type="match status" value="1"/>
</dbReference>
<dbReference type="InterPro" id="IPR000719">
    <property type="entry name" value="Prot_kinase_dom"/>
</dbReference>
<evidence type="ECO:0000256" key="6">
    <source>
        <dbReference type="SAM" id="MobiDB-lite"/>
    </source>
</evidence>
<evidence type="ECO:0000256" key="2">
    <source>
        <dbReference type="ARBA" id="ARBA00022741"/>
    </source>
</evidence>
<dbReference type="AlphaFoldDB" id="A0A7W7VDM7"/>
<dbReference type="InterPro" id="IPR008271">
    <property type="entry name" value="Ser/Thr_kinase_AS"/>
</dbReference>
<keyword evidence="2 5" id="KW-0547">Nucleotide-binding</keyword>
<dbReference type="SUPFAM" id="SSF56112">
    <property type="entry name" value="Protein kinase-like (PK-like)"/>
    <property type="match status" value="1"/>
</dbReference>
<feature type="domain" description="Protein kinase" evidence="7">
    <location>
        <begin position="15"/>
        <end position="272"/>
    </location>
</feature>
<proteinExistence type="predicted"/>
<dbReference type="PANTHER" id="PTHR43289">
    <property type="entry name" value="MITOGEN-ACTIVATED PROTEIN KINASE KINASE KINASE 20-RELATED"/>
    <property type="match status" value="1"/>
</dbReference>
<dbReference type="SUPFAM" id="SSF50998">
    <property type="entry name" value="Quinoprotein alcohol dehydrogenase-like"/>
    <property type="match status" value="1"/>
</dbReference>
<feature type="region of interest" description="Disordered" evidence="6">
    <location>
        <begin position="342"/>
        <end position="369"/>
    </location>
</feature>
<comment type="caution">
    <text evidence="8">The sequence shown here is derived from an EMBL/GenBank/DDBJ whole genome shotgun (WGS) entry which is preliminary data.</text>
</comment>
<evidence type="ECO:0000256" key="5">
    <source>
        <dbReference type="PROSITE-ProRule" id="PRU10141"/>
    </source>
</evidence>
<dbReference type="InterPro" id="IPR017441">
    <property type="entry name" value="Protein_kinase_ATP_BS"/>
</dbReference>
<dbReference type="InterPro" id="IPR011009">
    <property type="entry name" value="Kinase-like_dom_sf"/>
</dbReference>
<dbReference type="GO" id="GO:0004674">
    <property type="term" value="F:protein serine/threonine kinase activity"/>
    <property type="evidence" value="ECO:0007669"/>
    <property type="project" value="TreeGrafter"/>
</dbReference>
<accession>A0A7W7VDM7</accession>
<dbReference type="Proteomes" id="UP000520767">
    <property type="component" value="Unassembled WGS sequence"/>
</dbReference>
<evidence type="ECO:0000313" key="9">
    <source>
        <dbReference type="Proteomes" id="UP000520767"/>
    </source>
</evidence>
<evidence type="ECO:0000256" key="3">
    <source>
        <dbReference type="ARBA" id="ARBA00022777"/>
    </source>
</evidence>
<keyword evidence="1" id="KW-0808">Transferase</keyword>
<keyword evidence="3 8" id="KW-0418">Kinase</keyword>
<evidence type="ECO:0000256" key="4">
    <source>
        <dbReference type="ARBA" id="ARBA00022840"/>
    </source>
</evidence>
<keyword evidence="9" id="KW-1185">Reference proteome</keyword>
<dbReference type="InterPro" id="IPR018391">
    <property type="entry name" value="PQQ_b-propeller_rpt"/>
</dbReference>
<dbReference type="PROSITE" id="PS50011">
    <property type="entry name" value="PROTEIN_KINASE_DOM"/>
    <property type="match status" value="1"/>
</dbReference>
<dbReference type="InterPro" id="IPR011047">
    <property type="entry name" value="Quinoprotein_ADH-like_sf"/>
</dbReference>
<keyword evidence="4 5" id="KW-0067">ATP-binding</keyword>
<dbReference type="PROSITE" id="PS00107">
    <property type="entry name" value="PROTEIN_KINASE_ATP"/>
    <property type="match status" value="1"/>
</dbReference>
<dbReference type="SMART" id="SM00564">
    <property type="entry name" value="PQQ"/>
    <property type="match status" value="6"/>
</dbReference>
<feature type="binding site" evidence="5">
    <location>
        <position position="43"/>
    </location>
    <ligand>
        <name>ATP</name>
        <dbReference type="ChEBI" id="CHEBI:30616"/>
    </ligand>
</feature>
<evidence type="ECO:0000256" key="1">
    <source>
        <dbReference type="ARBA" id="ARBA00022679"/>
    </source>
</evidence>
<dbReference type="Pfam" id="PF00069">
    <property type="entry name" value="Pkinase"/>
    <property type="match status" value="1"/>
</dbReference>
<dbReference type="PANTHER" id="PTHR43289:SF34">
    <property type="entry name" value="SERINE_THREONINE-PROTEIN KINASE YBDM-RELATED"/>
    <property type="match status" value="1"/>
</dbReference>
<gene>
    <name evidence="8" type="ORF">FHR82_002367</name>
</gene>
<dbReference type="Pfam" id="PF13360">
    <property type="entry name" value="PQQ_2"/>
    <property type="match status" value="3"/>
</dbReference>
<sequence>MEGLRRDDPDRIGGYVLLGRLGEGGMGVVYLGRSAGGRTVAVKVIRERFAADPRYRARFRREASAAAQLTSTVTAPVLDADPDAAAPWLVTAYLVGVTVHEAVGVHGPLPPGAARVVAAGLGEALVEIHSIGMAHRDVKPGNVMLTADGPRLIDFGIARPFDATAITVVGTTVGTPGYMAPEQAQGEPASPASDVFSAGAVLAYAATGRAPFGTGDTAMILARADRVQADLAGIADRHLLDVITACLARDPAARPSAGTLAHLAAPGGPDWLPAAVREEIDRRATTDPAALPAPLPTPGMADVTVDPVVTRPAQPRRRTLLVAGGATAAAAVVAAGLTLFRDRDEPTAAPPKKTTTEPTTTTSTPPPIAVPLWSTKVSDYYPDVFTVGGVVVAISQEDRVHAIDPATGKVLWTTPSTLLGEVAGGHVYAAENTNPVLRAFDPRTGAIRWSYTPPFREVIVRLTETGSVASFGWESLRARAATNGAGLWTAAVDAQNGLAAGGELIVAASGTALTGLAAASGQTRWTYPVDEPFYLAVGERAVYATDRNGVLHAIAAAGGTALWRVPSMMPASAPVPVGDVLYLGGGRGEVIALAAATGTRTWAREYGADCVVGHVDGVLQVSTGSEVHVLDAADGTTRWTYESDVNPKTPPCAVGGVVYVGTREGAVVALAPPGGARAGS</sequence>
<organism evidence="8 9">
    <name type="scientific">Actinophytocola algeriensis</name>
    <dbReference type="NCBI Taxonomy" id="1768010"/>
    <lineage>
        <taxon>Bacteria</taxon>
        <taxon>Bacillati</taxon>
        <taxon>Actinomycetota</taxon>
        <taxon>Actinomycetes</taxon>
        <taxon>Pseudonocardiales</taxon>
        <taxon>Pseudonocardiaceae</taxon>
    </lineage>
</organism>
<feature type="compositionally biased region" description="Low complexity" evidence="6">
    <location>
        <begin position="350"/>
        <end position="363"/>
    </location>
</feature>
<dbReference type="CDD" id="cd14014">
    <property type="entry name" value="STKc_PknB_like"/>
    <property type="match status" value="1"/>
</dbReference>
<protein>
    <submittedName>
        <fullName evidence="8">Outer membrane protein assembly factor BamB/predicted Ser/Thr protein kinase</fullName>
    </submittedName>
</protein>
<dbReference type="PROSITE" id="PS00108">
    <property type="entry name" value="PROTEIN_KINASE_ST"/>
    <property type="match status" value="1"/>
</dbReference>
<name>A0A7W7VDM7_9PSEU</name>
<dbReference type="InterPro" id="IPR002372">
    <property type="entry name" value="PQQ_rpt_dom"/>
</dbReference>
<dbReference type="Gene3D" id="2.130.10.10">
    <property type="entry name" value="YVTN repeat-like/Quinoprotein amine dehydrogenase"/>
    <property type="match status" value="2"/>
</dbReference>
<dbReference type="Gene3D" id="1.10.510.10">
    <property type="entry name" value="Transferase(Phosphotransferase) domain 1"/>
    <property type="match status" value="1"/>
</dbReference>
<dbReference type="SMART" id="SM00220">
    <property type="entry name" value="S_TKc"/>
    <property type="match status" value="1"/>
</dbReference>
<evidence type="ECO:0000259" key="7">
    <source>
        <dbReference type="PROSITE" id="PS50011"/>
    </source>
</evidence>
<dbReference type="RefSeq" id="WP_184810261.1">
    <property type="nucleotide sequence ID" value="NZ_JACHJQ010000002.1"/>
</dbReference>
<dbReference type="InterPro" id="IPR015943">
    <property type="entry name" value="WD40/YVTN_repeat-like_dom_sf"/>
</dbReference>
<reference evidence="8 9" key="1">
    <citation type="submission" date="2020-08" db="EMBL/GenBank/DDBJ databases">
        <title>Genomic Encyclopedia of Type Strains, Phase III (KMG-III): the genomes of soil and plant-associated and newly described type strains.</title>
        <authorList>
            <person name="Whitman W."/>
        </authorList>
    </citation>
    <scope>NUCLEOTIDE SEQUENCE [LARGE SCALE GENOMIC DNA]</scope>
    <source>
        <strain evidence="8 9">CECT 8960</strain>
    </source>
</reference>
<evidence type="ECO:0000313" key="8">
    <source>
        <dbReference type="EMBL" id="MBB4906150.1"/>
    </source>
</evidence>